<dbReference type="InterPro" id="IPR002013">
    <property type="entry name" value="SAC_dom"/>
</dbReference>
<evidence type="ECO:0000313" key="4">
    <source>
        <dbReference type="EMBL" id="NDV30314.1"/>
    </source>
</evidence>
<protein>
    <recommendedName>
        <fullName evidence="3">SAC domain-containing protein</fullName>
    </recommendedName>
</protein>
<accession>A0A6B2KZX6</accession>
<dbReference type="PANTHER" id="PTHR45662">
    <property type="entry name" value="PHOSPHATIDYLINOSITIDE PHOSPHATASE SAC1"/>
    <property type="match status" value="1"/>
</dbReference>
<organism evidence="4">
    <name type="scientific">Arcella intermedia</name>
    <dbReference type="NCBI Taxonomy" id="1963864"/>
    <lineage>
        <taxon>Eukaryota</taxon>
        <taxon>Amoebozoa</taxon>
        <taxon>Tubulinea</taxon>
        <taxon>Elardia</taxon>
        <taxon>Arcellinida</taxon>
        <taxon>Sphaerothecina</taxon>
        <taxon>Arcellidae</taxon>
        <taxon>Arcella</taxon>
    </lineage>
</organism>
<dbReference type="PANTHER" id="PTHR45662:SF2">
    <property type="entry name" value="PHOSPHATIDYLINOSITOL-3-PHOSPHATASE SAC1"/>
    <property type="match status" value="1"/>
</dbReference>
<dbReference type="GO" id="GO:0043812">
    <property type="term" value="F:phosphatidylinositol-4-phosphate phosphatase activity"/>
    <property type="evidence" value="ECO:0007669"/>
    <property type="project" value="TreeGrafter"/>
</dbReference>
<keyword evidence="2" id="KW-1133">Transmembrane helix</keyword>
<dbReference type="GO" id="GO:0005783">
    <property type="term" value="C:endoplasmic reticulum"/>
    <property type="evidence" value="ECO:0007669"/>
    <property type="project" value="TreeGrafter"/>
</dbReference>
<dbReference type="GO" id="GO:0046856">
    <property type="term" value="P:phosphatidylinositol dephosphorylation"/>
    <property type="evidence" value="ECO:0007669"/>
    <property type="project" value="TreeGrafter"/>
</dbReference>
<feature type="domain" description="SAC" evidence="3">
    <location>
        <begin position="112"/>
        <end position="454"/>
    </location>
</feature>
<sequence>MAVVFDYANEASRYEITAYGVIDRRNGGLVKVGDINRYLIPGEKSIKIHCILGMLSLLSGSYIVVASESKVVSKVLNVPVYQITAVELVKLTKRDLTSKSEIESEIQFISSTKSLLGDGSFYYSPGFDLTSCCQKKAIQEEDPRFDWTFKMRELFTKTIKADKHTPLVQWCFPVIRGFVSQTHELKVGEMDLIYVLISRIGRDRAGRRFITRGANKSGHVVNFVETEQLFYSPREETGFSRETPGTLTSFVQVRGSIPILWSQKPNLNWDPPIKIKPNTSEEQFSALKNHFDDQVKHYHNQTVVSLIKLKGSESELGKNFTKFVKEKTDKDLEFGAARVNYIQFDLHNEVGLSKIQNLEKLFKETDNFLNEYGIFCVKNKDVHLQSGTLRTNCKDNLDRTNLVQTRFAIKAAQKQLEVLLSTNNLNPAEFKQVESVMRLVWADNGDALSIAYAGTGAMRSDHTRTGKTTTKGLLNDALGAVTRYYINNFEDGKNQDAIDLVTLKKIPEVPKKHGSPTAQKINFVWNFLNQFFTLIFKSIQPLRLNGLFGSHIGVLLCFIWMFWVFFFWKVLRLDPNRIIDLPKLHTKKKDPAPTPAQEPNYSKKDI</sequence>
<dbReference type="Pfam" id="PF02383">
    <property type="entry name" value="Syja_N"/>
    <property type="match status" value="1"/>
</dbReference>
<reference evidence="4" key="1">
    <citation type="journal article" date="2020" name="J. Eukaryot. Microbiol.">
        <title>De novo Sequencing, Assembly and Annotation of the Transcriptome for the Free-Living Testate Amoeba Arcella intermedia.</title>
        <authorList>
            <person name="Ribeiro G.M."/>
            <person name="Porfirio-Sousa A.L."/>
            <person name="Maurer-Alcala X.X."/>
            <person name="Katz L.A."/>
            <person name="Lahr D.J.G."/>
        </authorList>
    </citation>
    <scope>NUCLEOTIDE SEQUENCE</scope>
</reference>
<keyword evidence="2" id="KW-0472">Membrane</keyword>
<feature type="region of interest" description="Disordered" evidence="1">
    <location>
        <begin position="587"/>
        <end position="606"/>
    </location>
</feature>
<evidence type="ECO:0000256" key="1">
    <source>
        <dbReference type="SAM" id="MobiDB-lite"/>
    </source>
</evidence>
<evidence type="ECO:0000256" key="2">
    <source>
        <dbReference type="SAM" id="Phobius"/>
    </source>
</evidence>
<evidence type="ECO:0000259" key="3">
    <source>
        <dbReference type="PROSITE" id="PS50275"/>
    </source>
</evidence>
<feature type="transmembrane region" description="Helical" evidence="2">
    <location>
        <begin position="547"/>
        <end position="568"/>
    </location>
</feature>
<dbReference type="EMBL" id="GIBP01001345">
    <property type="protein sequence ID" value="NDV30314.1"/>
    <property type="molecule type" value="Transcribed_RNA"/>
</dbReference>
<dbReference type="AlphaFoldDB" id="A0A6B2KZX6"/>
<proteinExistence type="predicted"/>
<keyword evidence="2" id="KW-0812">Transmembrane</keyword>
<name>A0A6B2KZX6_9EUKA</name>
<dbReference type="PROSITE" id="PS50275">
    <property type="entry name" value="SAC"/>
    <property type="match status" value="1"/>
</dbReference>